<keyword evidence="2" id="KW-1277">Toxin-antitoxin system</keyword>
<sequence>MAMNDKIFRGEIYYIHEAEVHGSEQFGGRPGIIVSNDVGNEHSPVAIVVYLTTQEKKNLPTHVKITTAARPSVALCEQIETVYKGRIGSYIGQISETEQKYLDKALGISIGIGVNIKANKAVETWAAAYHEEATTAIADALKGIETTDFPEAVEEPEQVPVEPPKAEADKELPDSLIRMQIERDVYKELYMNLLKESMTLGKQVN</sequence>
<dbReference type="GO" id="GO:0016075">
    <property type="term" value="P:rRNA catabolic process"/>
    <property type="evidence" value="ECO:0007669"/>
    <property type="project" value="TreeGrafter"/>
</dbReference>
<dbReference type="PANTHER" id="PTHR33988:SF2">
    <property type="entry name" value="ENDORIBONUCLEASE MAZF"/>
    <property type="match status" value="1"/>
</dbReference>
<evidence type="ECO:0000256" key="2">
    <source>
        <dbReference type="ARBA" id="ARBA00022649"/>
    </source>
</evidence>
<dbReference type="Pfam" id="PF02452">
    <property type="entry name" value="PemK_toxin"/>
    <property type="match status" value="1"/>
</dbReference>
<dbReference type="EMBL" id="CP039126">
    <property type="protein sequence ID" value="QMW78733.1"/>
    <property type="molecule type" value="Genomic_DNA"/>
</dbReference>
<organism evidence="3 4">
    <name type="scientific">Blautia producta</name>
    <dbReference type="NCBI Taxonomy" id="33035"/>
    <lineage>
        <taxon>Bacteria</taxon>
        <taxon>Bacillati</taxon>
        <taxon>Bacillota</taxon>
        <taxon>Clostridia</taxon>
        <taxon>Lachnospirales</taxon>
        <taxon>Lachnospiraceae</taxon>
        <taxon>Blautia</taxon>
    </lineage>
</organism>
<dbReference type="GO" id="GO:0004521">
    <property type="term" value="F:RNA endonuclease activity"/>
    <property type="evidence" value="ECO:0007669"/>
    <property type="project" value="TreeGrafter"/>
</dbReference>
<dbReference type="Proteomes" id="UP000515789">
    <property type="component" value="Chromosome"/>
</dbReference>
<proteinExistence type="inferred from homology"/>
<dbReference type="InterPro" id="IPR011067">
    <property type="entry name" value="Plasmid_toxin/cell-grow_inhib"/>
</dbReference>
<name>A0A7G5MVU0_9FIRM</name>
<evidence type="ECO:0000256" key="1">
    <source>
        <dbReference type="ARBA" id="ARBA00007521"/>
    </source>
</evidence>
<dbReference type="AlphaFoldDB" id="A0A7G5MVU0"/>
<dbReference type="Gene3D" id="2.30.30.110">
    <property type="match status" value="1"/>
</dbReference>
<evidence type="ECO:0000313" key="4">
    <source>
        <dbReference type="Proteomes" id="UP000515789"/>
    </source>
</evidence>
<protein>
    <submittedName>
        <fullName evidence="3">Type II toxin-antitoxin system PemK/MazF family toxin</fullName>
    </submittedName>
</protein>
<comment type="similarity">
    <text evidence="1">Belongs to the PemK/MazF family.</text>
</comment>
<dbReference type="GO" id="GO:0003677">
    <property type="term" value="F:DNA binding"/>
    <property type="evidence" value="ECO:0007669"/>
    <property type="project" value="InterPro"/>
</dbReference>
<dbReference type="InterPro" id="IPR003477">
    <property type="entry name" value="PemK-like"/>
</dbReference>
<accession>A0A7G5MVU0</accession>
<gene>
    <name evidence="3" type="ORF">E5259_14680</name>
</gene>
<dbReference type="GO" id="GO:0006402">
    <property type="term" value="P:mRNA catabolic process"/>
    <property type="evidence" value="ECO:0007669"/>
    <property type="project" value="TreeGrafter"/>
</dbReference>
<evidence type="ECO:0000313" key="3">
    <source>
        <dbReference type="EMBL" id="QMW78733.1"/>
    </source>
</evidence>
<reference evidence="3 4" key="1">
    <citation type="submission" date="2019-04" db="EMBL/GenBank/DDBJ databases">
        <authorList>
            <person name="Schori C."/>
            <person name="Ahrens C."/>
        </authorList>
    </citation>
    <scope>NUCLEOTIDE SEQUENCE [LARGE SCALE GENOMIC DNA]</scope>
    <source>
        <strain evidence="3 4">DSM 2950</strain>
    </source>
</reference>
<dbReference type="PANTHER" id="PTHR33988">
    <property type="entry name" value="ENDORIBONUCLEASE MAZF-RELATED"/>
    <property type="match status" value="1"/>
</dbReference>
<dbReference type="SUPFAM" id="SSF50118">
    <property type="entry name" value="Cell growth inhibitor/plasmid maintenance toxic component"/>
    <property type="match status" value="1"/>
</dbReference>